<proteinExistence type="predicted"/>
<dbReference type="SMART" id="SM00968">
    <property type="entry name" value="SMC_hinge"/>
    <property type="match status" value="1"/>
</dbReference>
<dbReference type="PIRSF" id="PIRSF005719">
    <property type="entry name" value="SMC"/>
    <property type="match status" value="1"/>
</dbReference>
<organism evidence="5 6">
    <name type="scientific">Trichosporon asahii var. asahii (strain ATCC 90039 / CBS 2479 / JCM 2466 / KCTC 7840 / NBRC 103889/ NCYC 2677 / UAMH 7654)</name>
    <name type="common">Yeast</name>
    <dbReference type="NCBI Taxonomy" id="1186058"/>
    <lineage>
        <taxon>Eukaryota</taxon>
        <taxon>Fungi</taxon>
        <taxon>Dikarya</taxon>
        <taxon>Basidiomycota</taxon>
        <taxon>Agaricomycotina</taxon>
        <taxon>Tremellomycetes</taxon>
        <taxon>Trichosporonales</taxon>
        <taxon>Trichosporonaceae</taxon>
        <taxon>Trichosporon</taxon>
    </lineage>
</organism>
<dbReference type="InterPro" id="IPR010935">
    <property type="entry name" value="SMC_hinge"/>
</dbReference>
<dbReference type="GeneID" id="25991157"/>
<feature type="coiled-coil region" evidence="2">
    <location>
        <begin position="174"/>
        <end position="219"/>
    </location>
</feature>
<dbReference type="FunFam" id="3.40.50.300:FF:000370">
    <property type="entry name" value="Structural maintenance of chromosomes 3"/>
    <property type="match status" value="1"/>
</dbReference>
<dbReference type="GO" id="GO:0016887">
    <property type="term" value="F:ATP hydrolysis activity"/>
    <property type="evidence" value="ECO:0007669"/>
    <property type="project" value="InterPro"/>
</dbReference>
<evidence type="ECO:0000313" key="5">
    <source>
        <dbReference type="EMBL" id="EJT51181.1"/>
    </source>
</evidence>
<dbReference type="Proteomes" id="UP000002748">
    <property type="component" value="Unassembled WGS sequence"/>
</dbReference>
<evidence type="ECO:0000256" key="3">
    <source>
        <dbReference type="SAM" id="MobiDB-lite"/>
    </source>
</evidence>
<dbReference type="GO" id="GO:0005524">
    <property type="term" value="F:ATP binding"/>
    <property type="evidence" value="ECO:0007669"/>
    <property type="project" value="InterPro"/>
</dbReference>
<dbReference type="Pfam" id="PF02463">
    <property type="entry name" value="SMC_N"/>
    <property type="match status" value="1"/>
</dbReference>
<sequence length="1058" mass="121404">MSDKERLNLLKEVAGTKVYEQKRAESVRIMEETDGKRAKINDLLDTIEERLEELEGEKDELKQYQESDRDRRCLEYALFNQELKEVTDKLEQIEDERSNDVHDSNERRKEFNDLENKIQRVEEKLTESKHSLATTQISHKQDEAERADLVRNKAEVECVIADFEQAGENNETRRLELAEQLDNIDKRVAKASEDFMGVSVQYETNLALERQEKEKLETTQSKVQVLFAKQGRARQFASQADRDQFLNKQIQSLQAFEQQQQKTIADLQRDVANAKASLDEISKRAQDQLQGEEERREHLKQMSEEAAKLKVELDGMQEKRKELWREDGKLSQSAHNAKGELETAERSLQSMMDKDTAMGLRSVKAITKRLNLQGVYGPLYELFDVSDKYKTAVETAAGGSLFHVVVDTDETAATLIKIMNQDKSGRVTFMPLNRLKSSNVQYPKSNDAVPMIQKLRFDRMYTMAFEQVFGRTIICDDLTVAAQYTRSHALNAVTDEGDRVDRKGALTGGYHDVRRSRLDAVRKVKHWQKSYETVADRHKEVKESLITLEQEISQAMGKIQKFEARRKAILDDRSNQARQANWTQREEETARQRVTRLEGTLSDAEAQLRGAATQRTALQDELKTPLQQQLSPQEVQELEVLSQQAEALKESLLQAANARQASWADRGQLEIELTENLRRRREEIRSKLDDLEGAAGAGVLQSGEVELRKSELSTINRSIAELDKRLNSTEKEIEKVQSEINDLSIKLEDLQARQMDSTRAIVRAQKSAERYLAKRQMLVNRRDECNTQIRDLGVLPEEAFSKYRDAPPAKILKKLNKVTETLKQFVHVNKKAFEQYQSFTKQRDELLQRREEMDESAQSIKELIETLDQRKDEAIERTFKQVSAYFEDVFEQLVPAGKGQLIMQKKQDGGAAFDETLDSTAEGGEKSEIDNYTGVSIRVSFNSKQDEGLLIQQLSGGQKSLVALATVFAIQKCDPAPFYLFDEIDANLDPQYRTAVANMIHQLSDSAQFITTTFRPEMLQFADKFYGVFFDKQKVSDIKTISQEEAYQFIETAAELRQ</sequence>
<feature type="coiled-coil region" evidence="2">
    <location>
        <begin position="257"/>
        <end position="354"/>
    </location>
</feature>
<feature type="domain" description="SMC hinge" evidence="4">
    <location>
        <begin position="373"/>
        <end position="485"/>
    </location>
</feature>
<dbReference type="InterPro" id="IPR036277">
    <property type="entry name" value="SMC_hinge_sf"/>
</dbReference>
<feature type="region of interest" description="Disordered" evidence="3">
    <location>
        <begin position="90"/>
        <end position="114"/>
    </location>
</feature>
<dbReference type="Gene3D" id="3.30.70.1620">
    <property type="match status" value="1"/>
</dbReference>
<feature type="region of interest" description="Disordered" evidence="3">
    <location>
        <begin position="125"/>
        <end position="144"/>
    </location>
</feature>
<dbReference type="VEuPathDB" id="FungiDB:A1Q1_07645"/>
<name>J5TJ75_TRIAS</name>
<dbReference type="GO" id="GO:0005694">
    <property type="term" value="C:chromosome"/>
    <property type="evidence" value="ECO:0007669"/>
    <property type="project" value="InterPro"/>
</dbReference>
<dbReference type="Pfam" id="PF06470">
    <property type="entry name" value="SMC_hinge"/>
    <property type="match status" value="1"/>
</dbReference>
<comment type="caution">
    <text evidence="5">The sequence shown here is derived from an EMBL/GenBank/DDBJ whole genome shotgun (WGS) entry which is preliminary data.</text>
</comment>
<feature type="coiled-coil region" evidence="2">
    <location>
        <begin position="531"/>
        <end position="753"/>
    </location>
</feature>
<dbReference type="HOGENOM" id="CLU_001042_5_0_1"/>
<dbReference type="InterPro" id="IPR024704">
    <property type="entry name" value="SMC"/>
</dbReference>
<dbReference type="Gene3D" id="1.20.1060.20">
    <property type="match status" value="1"/>
</dbReference>
<dbReference type="AlphaFoldDB" id="J5TJ75"/>
<dbReference type="Gene3D" id="3.40.50.300">
    <property type="entry name" value="P-loop containing nucleotide triphosphate hydrolases"/>
    <property type="match status" value="1"/>
</dbReference>
<dbReference type="SUPFAM" id="SSF75553">
    <property type="entry name" value="Smc hinge domain"/>
    <property type="match status" value="1"/>
</dbReference>
<protein>
    <submittedName>
        <fullName evidence="5">Chromosome associated protein</fullName>
    </submittedName>
</protein>
<keyword evidence="1 2" id="KW-0175">Coiled coil</keyword>
<dbReference type="EMBL" id="ALBS01000073">
    <property type="protein sequence ID" value="EJT51181.1"/>
    <property type="molecule type" value="Genomic_DNA"/>
</dbReference>
<accession>J5TJ75</accession>
<evidence type="ECO:0000313" key="6">
    <source>
        <dbReference type="Proteomes" id="UP000002748"/>
    </source>
</evidence>
<dbReference type="SUPFAM" id="SSF52540">
    <property type="entry name" value="P-loop containing nucleoside triphosphate hydrolases"/>
    <property type="match status" value="2"/>
</dbReference>
<dbReference type="GO" id="GO:0051276">
    <property type="term" value="P:chromosome organization"/>
    <property type="evidence" value="ECO:0007669"/>
    <property type="project" value="InterPro"/>
</dbReference>
<dbReference type="GO" id="GO:0007059">
    <property type="term" value="P:chromosome segregation"/>
    <property type="evidence" value="ECO:0007669"/>
    <property type="project" value="UniProtKB-ARBA"/>
</dbReference>
<dbReference type="OrthoDB" id="431497at2759"/>
<dbReference type="InterPro" id="IPR003395">
    <property type="entry name" value="RecF/RecN/SMC_N"/>
</dbReference>
<reference evidence="5 6" key="1">
    <citation type="journal article" date="2012" name="Eukaryot. Cell">
        <title>Draft genome sequence of CBS 2479, the standard type strain of Trichosporon asahii.</title>
        <authorList>
            <person name="Yang R.Y."/>
            <person name="Li H.T."/>
            <person name="Zhu H."/>
            <person name="Zhou G.P."/>
            <person name="Wang M."/>
            <person name="Wang L."/>
        </authorList>
    </citation>
    <scope>NUCLEOTIDE SEQUENCE [LARGE SCALE GENOMIC DNA]</scope>
    <source>
        <strain evidence="6">ATCC 90039 / CBS 2479 / JCM 2466 / KCTC 7840 / NCYC 2677 / UAMH 7654</strain>
    </source>
</reference>
<dbReference type="InterPro" id="IPR027417">
    <property type="entry name" value="P-loop_NTPase"/>
</dbReference>
<evidence type="ECO:0000259" key="4">
    <source>
        <dbReference type="SMART" id="SM00968"/>
    </source>
</evidence>
<evidence type="ECO:0000256" key="1">
    <source>
        <dbReference type="ARBA" id="ARBA00023054"/>
    </source>
</evidence>
<gene>
    <name evidence="5" type="ORF">A1Q1_07645</name>
</gene>
<dbReference type="PANTHER" id="PTHR43977">
    <property type="entry name" value="STRUCTURAL MAINTENANCE OF CHROMOSOMES PROTEIN 3"/>
    <property type="match status" value="1"/>
</dbReference>
<feature type="coiled-coil region" evidence="2">
    <location>
        <begin position="829"/>
        <end position="877"/>
    </location>
</feature>
<dbReference type="KEGG" id="tasa:A1Q1_07645"/>
<evidence type="ECO:0000256" key="2">
    <source>
        <dbReference type="SAM" id="Coils"/>
    </source>
</evidence>
<dbReference type="RefSeq" id="XP_014182132.1">
    <property type="nucleotide sequence ID" value="XM_014326657.1"/>
</dbReference>